<sequence>MEKNKRRGRSSQKTPQMRFVKGSHRAPRVRGRPRESNSVSRGKWGALLIY</sequence>
<evidence type="ECO:0000313" key="3">
    <source>
        <dbReference type="Proteomes" id="UP001420932"/>
    </source>
</evidence>
<dbReference type="AlphaFoldDB" id="A0AAP0HUJ5"/>
<dbReference type="Proteomes" id="UP001420932">
    <property type="component" value="Unassembled WGS sequence"/>
</dbReference>
<dbReference type="EMBL" id="JBBNAF010000011">
    <property type="protein sequence ID" value="KAK9098022.1"/>
    <property type="molecule type" value="Genomic_DNA"/>
</dbReference>
<accession>A0AAP0HUJ5</accession>
<protein>
    <submittedName>
        <fullName evidence="2">Uncharacterized protein</fullName>
    </submittedName>
</protein>
<feature type="region of interest" description="Disordered" evidence="1">
    <location>
        <begin position="1"/>
        <end position="45"/>
    </location>
</feature>
<reference evidence="2 3" key="1">
    <citation type="submission" date="2024-01" db="EMBL/GenBank/DDBJ databases">
        <title>Genome assemblies of Stephania.</title>
        <authorList>
            <person name="Yang L."/>
        </authorList>
    </citation>
    <scope>NUCLEOTIDE SEQUENCE [LARGE SCALE GENOMIC DNA]</scope>
    <source>
        <strain evidence="2">YNDBR</strain>
        <tissue evidence="2">Leaf</tissue>
    </source>
</reference>
<organism evidence="2 3">
    <name type="scientific">Stephania yunnanensis</name>
    <dbReference type="NCBI Taxonomy" id="152371"/>
    <lineage>
        <taxon>Eukaryota</taxon>
        <taxon>Viridiplantae</taxon>
        <taxon>Streptophyta</taxon>
        <taxon>Embryophyta</taxon>
        <taxon>Tracheophyta</taxon>
        <taxon>Spermatophyta</taxon>
        <taxon>Magnoliopsida</taxon>
        <taxon>Ranunculales</taxon>
        <taxon>Menispermaceae</taxon>
        <taxon>Menispermoideae</taxon>
        <taxon>Cissampelideae</taxon>
        <taxon>Stephania</taxon>
    </lineage>
</organism>
<comment type="caution">
    <text evidence="2">The sequence shown here is derived from an EMBL/GenBank/DDBJ whole genome shotgun (WGS) entry which is preliminary data.</text>
</comment>
<proteinExistence type="predicted"/>
<feature type="compositionally biased region" description="Basic residues" evidence="1">
    <location>
        <begin position="21"/>
        <end position="31"/>
    </location>
</feature>
<name>A0AAP0HUJ5_9MAGN</name>
<feature type="compositionally biased region" description="Basic residues" evidence="1">
    <location>
        <begin position="1"/>
        <end position="10"/>
    </location>
</feature>
<evidence type="ECO:0000313" key="2">
    <source>
        <dbReference type="EMBL" id="KAK9098022.1"/>
    </source>
</evidence>
<evidence type="ECO:0000256" key="1">
    <source>
        <dbReference type="SAM" id="MobiDB-lite"/>
    </source>
</evidence>
<keyword evidence="3" id="KW-1185">Reference proteome</keyword>
<gene>
    <name evidence="2" type="ORF">Syun_025067</name>
</gene>